<protein>
    <submittedName>
        <fullName evidence="3">RidA family protein</fullName>
    </submittedName>
</protein>
<sequence length="155" mass="16191">MSIRTLALLAAFAIAGLQAGCATQAPAVTHLNSGKVLPTGLPFSEAVRVGDTVYLSGQIGNVPGPGPIKLAPGGMVAEARQTMDNIKTSLEAHGLSMADVVKCTVMLADMKEWGAFNDVYKTYFSGNYPARSAFGSNGLAFNARVEVECLAVARR</sequence>
<dbReference type="EMBL" id="JACCKX010000001">
    <property type="protein sequence ID" value="NZA02454.1"/>
    <property type="molecule type" value="Genomic_DNA"/>
</dbReference>
<proteinExistence type="inferred from homology"/>
<name>A0A853IVX3_9BURK</name>
<dbReference type="GO" id="GO:0005829">
    <property type="term" value="C:cytosol"/>
    <property type="evidence" value="ECO:0007669"/>
    <property type="project" value="TreeGrafter"/>
</dbReference>
<dbReference type="Proteomes" id="UP000589716">
    <property type="component" value="Unassembled WGS sequence"/>
</dbReference>
<keyword evidence="2" id="KW-0732">Signal</keyword>
<comment type="caution">
    <text evidence="3">The sequence shown here is derived from an EMBL/GenBank/DDBJ whole genome shotgun (WGS) entry which is preliminary data.</text>
</comment>
<evidence type="ECO:0000313" key="3">
    <source>
        <dbReference type="EMBL" id="NZA02454.1"/>
    </source>
</evidence>
<accession>A0A853IVX3</accession>
<dbReference type="Pfam" id="PF01042">
    <property type="entry name" value="Ribonuc_L-PSP"/>
    <property type="match status" value="1"/>
</dbReference>
<dbReference type="PANTHER" id="PTHR11803">
    <property type="entry name" value="2-IMINOBUTANOATE/2-IMINOPROPANOATE DEAMINASE RIDA"/>
    <property type="match status" value="1"/>
</dbReference>
<dbReference type="InterPro" id="IPR035959">
    <property type="entry name" value="RutC-like_sf"/>
</dbReference>
<evidence type="ECO:0000256" key="2">
    <source>
        <dbReference type="SAM" id="SignalP"/>
    </source>
</evidence>
<gene>
    <name evidence="3" type="ORF">H0I39_13020</name>
</gene>
<dbReference type="CDD" id="cd00448">
    <property type="entry name" value="YjgF_YER057c_UK114_family"/>
    <property type="match status" value="1"/>
</dbReference>
<dbReference type="FunFam" id="3.30.1330.40:FF:000001">
    <property type="entry name" value="L-PSP family endoribonuclease"/>
    <property type="match status" value="1"/>
</dbReference>
<organism evidence="3 4">
    <name type="scientific">Ottowia beijingensis</name>
    <dbReference type="NCBI Taxonomy" id="1207057"/>
    <lineage>
        <taxon>Bacteria</taxon>
        <taxon>Pseudomonadati</taxon>
        <taxon>Pseudomonadota</taxon>
        <taxon>Betaproteobacteria</taxon>
        <taxon>Burkholderiales</taxon>
        <taxon>Comamonadaceae</taxon>
        <taxon>Ottowia</taxon>
    </lineage>
</organism>
<dbReference type="SUPFAM" id="SSF55298">
    <property type="entry name" value="YjgF-like"/>
    <property type="match status" value="1"/>
</dbReference>
<dbReference type="RefSeq" id="WP_180550787.1">
    <property type="nucleotide sequence ID" value="NZ_DAIPTI010000074.1"/>
</dbReference>
<reference evidence="3 4" key="1">
    <citation type="submission" date="2020-07" db="EMBL/GenBank/DDBJ databases">
        <authorList>
            <person name="Maaloum M."/>
        </authorList>
    </citation>
    <scope>NUCLEOTIDE SEQUENCE [LARGE SCALE GENOMIC DNA]</scope>
    <source>
        <strain evidence="3 4">GCS-AN-3</strain>
    </source>
</reference>
<dbReference type="InterPro" id="IPR006175">
    <property type="entry name" value="YjgF/YER057c/UK114"/>
</dbReference>
<evidence type="ECO:0000256" key="1">
    <source>
        <dbReference type="ARBA" id="ARBA00010552"/>
    </source>
</evidence>
<dbReference type="GO" id="GO:0019239">
    <property type="term" value="F:deaminase activity"/>
    <property type="evidence" value="ECO:0007669"/>
    <property type="project" value="TreeGrafter"/>
</dbReference>
<feature type="signal peptide" evidence="2">
    <location>
        <begin position="1"/>
        <end position="19"/>
    </location>
</feature>
<feature type="chain" id="PRO_5032747773" evidence="2">
    <location>
        <begin position="20"/>
        <end position="155"/>
    </location>
</feature>
<dbReference type="AlphaFoldDB" id="A0A853IVX3"/>
<dbReference type="Gene3D" id="3.30.1330.40">
    <property type="entry name" value="RutC-like"/>
    <property type="match status" value="1"/>
</dbReference>
<dbReference type="PANTHER" id="PTHR11803:SF39">
    <property type="entry name" value="2-IMINOBUTANOATE_2-IMINOPROPANOATE DEAMINASE"/>
    <property type="match status" value="1"/>
</dbReference>
<keyword evidence="4" id="KW-1185">Reference proteome</keyword>
<evidence type="ECO:0000313" key="4">
    <source>
        <dbReference type="Proteomes" id="UP000589716"/>
    </source>
</evidence>
<comment type="similarity">
    <text evidence="1">Belongs to the RutC family.</text>
</comment>